<evidence type="ECO:0000256" key="2">
    <source>
        <dbReference type="ARBA" id="ARBA00022676"/>
    </source>
</evidence>
<dbReference type="GO" id="GO:0035269">
    <property type="term" value="P:protein O-linked glycosylation via mannose"/>
    <property type="evidence" value="ECO:0007669"/>
    <property type="project" value="TreeGrafter"/>
</dbReference>
<keyword evidence="2" id="KW-0328">Glycosyltransferase</keyword>
<protein>
    <recommendedName>
        <fullName evidence="9">Glycosyltransferase 61 catalytic domain-containing protein</fullName>
    </recommendedName>
</protein>
<feature type="region of interest" description="Disordered" evidence="8">
    <location>
        <begin position="61"/>
        <end position="82"/>
    </location>
</feature>
<dbReference type="OrthoDB" id="529273at2759"/>
<reference evidence="11" key="1">
    <citation type="journal article" date="2012" name="Proc. Natl. Acad. Sci. U.S.A.">
        <title>Genome sequence of the button mushroom Agaricus bisporus reveals mechanisms governing adaptation to a humic-rich ecological niche.</title>
        <authorList>
            <person name="Morin E."/>
            <person name="Kohler A."/>
            <person name="Baker A.R."/>
            <person name="Foulongne-Oriol M."/>
            <person name="Lombard V."/>
            <person name="Nagy L.G."/>
            <person name="Ohm R.A."/>
            <person name="Patyshakuliyeva A."/>
            <person name="Brun A."/>
            <person name="Aerts A.L."/>
            <person name="Bailey A.M."/>
            <person name="Billette C."/>
            <person name="Coutinho P.M."/>
            <person name="Deakin G."/>
            <person name="Doddapaneni H."/>
            <person name="Floudas D."/>
            <person name="Grimwood J."/>
            <person name="Hilden K."/>
            <person name="Kuees U."/>
            <person name="LaButti K.M."/>
            <person name="Lapidus A."/>
            <person name="Lindquist E.A."/>
            <person name="Lucas S.M."/>
            <person name="Murat C."/>
            <person name="Riley R.W."/>
            <person name="Salamov A.A."/>
            <person name="Schmutz J."/>
            <person name="Subramanian V."/>
            <person name="Woesten H.A.B."/>
            <person name="Xu J."/>
            <person name="Eastwood D.C."/>
            <person name="Foster G.D."/>
            <person name="Sonnenberg A.S."/>
            <person name="Cullen D."/>
            <person name="de Vries R.P."/>
            <person name="Lundell T."/>
            <person name="Hibbett D.S."/>
            <person name="Henrissat B."/>
            <person name="Burton K.S."/>
            <person name="Kerrigan R.W."/>
            <person name="Challen M.P."/>
            <person name="Grigoriev I.V."/>
            <person name="Martin F."/>
        </authorList>
    </citation>
    <scope>NUCLEOTIDE SEQUENCE [LARGE SCALE GENOMIC DNA]</scope>
    <source>
        <strain evidence="11">JB137-S8 / ATCC MYA-4627 / FGSC 10392</strain>
    </source>
</reference>
<evidence type="ECO:0000256" key="1">
    <source>
        <dbReference type="ARBA" id="ARBA00004167"/>
    </source>
</evidence>
<evidence type="ECO:0000313" key="10">
    <source>
        <dbReference type="EMBL" id="EKM76937.1"/>
    </source>
</evidence>
<dbReference type="InterPro" id="IPR049625">
    <property type="entry name" value="Glyco_transf_61_cat"/>
</dbReference>
<dbReference type="Pfam" id="PF04577">
    <property type="entry name" value="Glyco_transf_61"/>
    <property type="match status" value="1"/>
</dbReference>
<keyword evidence="3" id="KW-0808">Transferase</keyword>
<dbReference type="eggNOG" id="ENOG502RV66">
    <property type="taxonomic scope" value="Eukaryota"/>
</dbReference>
<dbReference type="GO" id="GO:0005783">
    <property type="term" value="C:endoplasmic reticulum"/>
    <property type="evidence" value="ECO:0007669"/>
    <property type="project" value="TreeGrafter"/>
</dbReference>
<feature type="compositionally biased region" description="Low complexity" evidence="8">
    <location>
        <begin position="69"/>
        <end position="80"/>
    </location>
</feature>
<dbReference type="InParanoid" id="K5X1Z2"/>
<dbReference type="RefSeq" id="XP_007332538.1">
    <property type="nucleotide sequence ID" value="XM_007332476.1"/>
</dbReference>
<keyword evidence="6" id="KW-0472">Membrane</keyword>
<gene>
    <name evidence="10" type="ORF">AGABI1DRAFT_78054</name>
</gene>
<dbReference type="PANTHER" id="PTHR20961:SF38">
    <property type="entry name" value="PROTEIN O-LINKED-MANNOSE BETA-1,4-N-ACETYLGLUCOSAMINYLTRANSFERASE 2"/>
    <property type="match status" value="1"/>
</dbReference>
<evidence type="ECO:0000256" key="8">
    <source>
        <dbReference type="SAM" id="MobiDB-lite"/>
    </source>
</evidence>
<keyword evidence="7" id="KW-0325">Glycoprotein</keyword>
<dbReference type="GO" id="GO:0016020">
    <property type="term" value="C:membrane"/>
    <property type="evidence" value="ECO:0007669"/>
    <property type="project" value="UniProtKB-SubCell"/>
</dbReference>
<evidence type="ECO:0000256" key="7">
    <source>
        <dbReference type="ARBA" id="ARBA00023180"/>
    </source>
</evidence>
<dbReference type="AlphaFoldDB" id="K5X1Z2"/>
<keyword evidence="11" id="KW-1185">Reference proteome</keyword>
<dbReference type="PANTHER" id="PTHR20961">
    <property type="entry name" value="GLYCOSYLTRANSFERASE"/>
    <property type="match status" value="1"/>
</dbReference>
<dbReference type="KEGG" id="abp:AGABI1DRAFT78054"/>
<organism evidence="10 11">
    <name type="scientific">Agaricus bisporus var. burnettii (strain JB137-S8 / ATCC MYA-4627 / FGSC 10392)</name>
    <name type="common">White button mushroom</name>
    <dbReference type="NCBI Taxonomy" id="597362"/>
    <lineage>
        <taxon>Eukaryota</taxon>
        <taxon>Fungi</taxon>
        <taxon>Dikarya</taxon>
        <taxon>Basidiomycota</taxon>
        <taxon>Agaricomycotina</taxon>
        <taxon>Agaricomycetes</taxon>
        <taxon>Agaricomycetidae</taxon>
        <taxon>Agaricales</taxon>
        <taxon>Agaricineae</taxon>
        <taxon>Agaricaceae</taxon>
        <taxon>Agaricus</taxon>
    </lineage>
</organism>
<feature type="domain" description="Glycosyltransferase 61 catalytic" evidence="9">
    <location>
        <begin position="228"/>
        <end position="442"/>
    </location>
</feature>
<dbReference type="GO" id="GO:0097363">
    <property type="term" value="F:protein O-acetylglucosaminyltransferase activity"/>
    <property type="evidence" value="ECO:0007669"/>
    <property type="project" value="TreeGrafter"/>
</dbReference>
<evidence type="ECO:0000256" key="3">
    <source>
        <dbReference type="ARBA" id="ARBA00022679"/>
    </source>
</evidence>
<keyword evidence="4" id="KW-0812">Transmembrane</keyword>
<comment type="subcellular location">
    <subcellularLocation>
        <location evidence="1">Membrane</location>
        <topology evidence="1">Single-pass membrane protein</topology>
    </subcellularLocation>
</comment>
<name>K5X1Z2_AGABU</name>
<dbReference type="OMA" id="HYYHWWG"/>
<accession>K5X1Z2</accession>
<sequence length="530" mass="59833">MPFLRRCKTLGVLASLFSAAFLGLFFLDVDLPTQLHGFKVAACSKFKLTSGNVLVEGNVNSHIPSGEKSSGSPTVDSSDSFHSTTNNIRLTSSLETTIPNGATTHGFTVFDNLVVHNGIFYIVTHNRSAFPDKKEYIVDKPWDDKQPVEREPSAEDIQFITPDELVGLLGDSAIRIDGFSWIMYDVPQFMGHYYHWWGEIILGGWRVYSRIGLDKSGAFHPELLEWPKRFLLPIVTEGKWRDKSRLVGPFMRAAFPAAVIEERDQWLDFIRLNSTIVFDRALITNRMSAHKHPFGGRWSKMIAGTQELKVATFDPTSTSAPEHEGFWSPIRKLMTLNLLGYIPTFESPTNRTVISPSHVKSSKPVVIYLNRQKTGRRLDEESHESLVEALEALEEGGVCELQIVRMEEIGLREQIRLVSQSTIMVGVHGNGLTHQLWMPPSKRSSVIEIVMPGSYEFDYEIVARNVGHKHYMVWNDTLLTYKTGTYHKGIKYLPGFHGVNIPVYGPAVAEKIRHRLLGTEGDDAEKIYDE</sequence>
<evidence type="ECO:0000313" key="11">
    <source>
        <dbReference type="Proteomes" id="UP000008493"/>
    </source>
</evidence>
<dbReference type="HOGENOM" id="CLU_033167_1_0_1"/>
<evidence type="ECO:0000256" key="4">
    <source>
        <dbReference type="ARBA" id="ARBA00022692"/>
    </source>
</evidence>
<evidence type="ECO:0000256" key="5">
    <source>
        <dbReference type="ARBA" id="ARBA00022989"/>
    </source>
</evidence>
<evidence type="ECO:0000259" key="9">
    <source>
        <dbReference type="Pfam" id="PF04577"/>
    </source>
</evidence>
<dbReference type="Proteomes" id="UP000008493">
    <property type="component" value="Unassembled WGS sequence"/>
</dbReference>
<evidence type="ECO:0000256" key="6">
    <source>
        <dbReference type="ARBA" id="ARBA00023136"/>
    </source>
</evidence>
<dbReference type="InterPro" id="IPR007657">
    <property type="entry name" value="Glycosyltransferase_61"/>
</dbReference>
<keyword evidence="5" id="KW-1133">Transmembrane helix</keyword>
<dbReference type="EMBL" id="JH971399">
    <property type="protein sequence ID" value="EKM76937.1"/>
    <property type="molecule type" value="Genomic_DNA"/>
</dbReference>
<proteinExistence type="predicted"/>
<dbReference type="GeneID" id="18831469"/>